<keyword evidence="1" id="KW-0812">Transmembrane</keyword>
<keyword evidence="1" id="KW-1133">Transmembrane helix</keyword>
<evidence type="ECO:0000256" key="1">
    <source>
        <dbReference type="SAM" id="Phobius"/>
    </source>
</evidence>
<feature type="non-terminal residue" evidence="2">
    <location>
        <position position="101"/>
    </location>
</feature>
<dbReference type="EMBL" id="GEDC01016029">
    <property type="protein sequence ID" value="JAS21269.1"/>
    <property type="molecule type" value="Transcribed_RNA"/>
</dbReference>
<dbReference type="AlphaFoldDB" id="A0A1B6D6G0"/>
<evidence type="ECO:0000313" key="2">
    <source>
        <dbReference type="EMBL" id="JAS21269.1"/>
    </source>
</evidence>
<name>A0A1B6D6G0_9HEMI</name>
<keyword evidence="1" id="KW-0472">Membrane</keyword>
<feature type="transmembrane region" description="Helical" evidence="1">
    <location>
        <begin position="34"/>
        <end position="53"/>
    </location>
</feature>
<protein>
    <submittedName>
        <fullName evidence="2">Uncharacterized protein</fullName>
    </submittedName>
</protein>
<sequence length="101" mass="11832">MSYFAATFLDLPLKKEIFQDSILFITQMRNYHCIQFLSFLFVLYILLLIYSCYYDRKDKNKVGLYINVLKDNIPGDSWPYLVAVYTSGRFYAGSTANIGIR</sequence>
<accession>A0A1B6D6G0</accession>
<gene>
    <name evidence="2" type="ORF">g.1346</name>
</gene>
<organism evidence="2">
    <name type="scientific">Clastoptera arizonana</name>
    <name type="common">Arizona spittle bug</name>
    <dbReference type="NCBI Taxonomy" id="38151"/>
    <lineage>
        <taxon>Eukaryota</taxon>
        <taxon>Metazoa</taxon>
        <taxon>Ecdysozoa</taxon>
        <taxon>Arthropoda</taxon>
        <taxon>Hexapoda</taxon>
        <taxon>Insecta</taxon>
        <taxon>Pterygota</taxon>
        <taxon>Neoptera</taxon>
        <taxon>Paraneoptera</taxon>
        <taxon>Hemiptera</taxon>
        <taxon>Auchenorrhyncha</taxon>
        <taxon>Cercopoidea</taxon>
        <taxon>Clastopteridae</taxon>
        <taxon>Clastoptera</taxon>
    </lineage>
</organism>
<reference evidence="2" key="1">
    <citation type="submission" date="2015-12" db="EMBL/GenBank/DDBJ databases">
        <title>De novo transcriptome assembly of four potential Pierce s Disease insect vectors from Arizona vineyards.</title>
        <authorList>
            <person name="Tassone E.E."/>
        </authorList>
    </citation>
    <scope>NUCLEOTIDE SEQUENCE</scope>
</reference>
<proteinExistence type="predicted"/>